<dbReference type="InterPro" id="IPR014710">
    <property type="entry name" value="RmlC-like_jellyroll"/>
</dbReference>
<dbReference type="RefSeq" id="WP_117396073.1">
    <property type="nucleotide sequence ID" value="NZ_CP021330.1"/>
</dbReference>
<dbReference type="InterPro" id="IPR050807">
    <property type="entry name" value="TransReg_Diox_bact_type"/>
</dbReference>
<reference evidence="3 4" key="1">
    <citation type="submission" date="2017-05" db="EMBL/GenBank/DDBJ databases">
        <title>Genome Analysis of Maritalea myrionectae HL2708#5.</title>
        <authorList>
            <consortium name="Cotde Inc.-PKNU"/>
            <person name="Jang D."/>
            <person name="Oh H.-M."/>
        </authorList>
    </citation>
    <scope>NUCLEOTIDE SEQUENCE [LARGE SCALE GENOMIC DNA]</scope>
    <source>
        <strain evidence="3 4">HL2708#5</strain>
    </source>
</reference>
<proteinExistence type="predicted"/>
<evidence type="ECO:0000256" key="1">
    <source>
        <dbReference type="ARBA" id="ARBA00023125"/>
    </source>
</evidence>
<dbReference type="KEGG" id="mmyr:MXMO3_02489"/>
<keyword evidence="4" id="KW-1185">Reference proteome</keyword>
<dbReference type="Gene3D" id="1.10.260.40">
    <property type="entry name" value="lambda repressor-like DNA-binding domains"/>
    <property type="match status" value="1"/>
</dbReference>
<name>A0A2R4MG29_9HYPH</name>
<dbReference type="STRING" id="1122213.GCA_000423365_00129"/>
<dbReference type="InterPro" id="IPR010982">
    <property type="entry name" value="Lambda_DNA-bd_dom_sf"/>
</dbReference>
<dbReference type="PROSITE" id="PS50943">
    <property type="entry name" value="HTH_CROC1"/>
    <property type="match status" value="1"/>
</dbReference>
<gene>
    <name evidence="3" type="ORF">MXMO3_02489</name>
</gene>
<dbReference type="InterPro" id="IPR001387">
    <property type="entry name" value="Cro/C1-type_HTH"/>
</dbReference>
<sequence>MDSFSTNLAARLKQLRLDTDLTLDQLAQQSTISRATLSRLEKGEVSPTAEVLGKLCAVYGLPMSRLMAMVEDEFVPLVRAADQDVWHDAKSGFTRTKVSPPAEKLKAEVIRGTLEPGKQIIYDQPSLAGLEHHLIMLEGALFIRVDDHHFSLKAGDCLRYQLFASSEFITPPDSGADYFIVLV</sequence>
<dbReference type="EMBL" id="CP021330">
    <property type="protein sequence ID" value="AVX05001.1"/>
    <property type="molecule type" value="Genomic_DNA"/>
</dbReference>
<dbReference type="PANTHER" id="PTHR46797">
    <property type="entry name" value="HTH-TYPE TRANSCRIPTIONAL REGULATOR"/>
    <property type="match status" value="1"/>
</dbReference>
<dbReference type="CDD" id="cd02209">
    <property type="entry name" value="cupin_XRE_C"/>
    <property type="match status" value="1"/>
</dbReference>
<dbReference type="PANTHER" id="PTHR46797:SF10">
    <property type="entry name" value="BLR1115 PROTEIN"/>
    <property type="match status" value="1"/>
</dbReference>
<dbReference type="Proteomes" id="UP000258927">
    <property type="component" value="Chromosome"/>
</dbReference>
<protein>
    <recommendedName>
        <fullName evidence="2">HTH cro/C1-type domain-containing protein</fullName>
    </recommendedName>
</protein>
<dbReference type="Gene3D" id="2.60.120.10">
    <property type="entry name" value="Jelly Rolls"/>
    <property type="match status" value="1"/>
</dbReference>
<accession>A0A2R4MG29</accession>
<dbReference type="GO" id="GO:0003677">
    <property type="term" value="F:DNA binding"/>
    <property type="evidence" value="ECO:0007669"/>
    <property type="project" value="UniProtKB-KW"/>
</dbReference>
<dbReference type="CDD" id="cd00093">
    <property type="entry name" value="HTH_XRE"/>
    <property type="match status" value="1"/>
</dbReference>
<dbReference type="SUPFAM" id="SSF47413">
    <property type="entry name" value="lambda repressor-like DNA-binding domains"/>
    <property type="match status" value="1"/>
</dbReference>
<feature type="domain" description="HTH cro/C1-type" evidence="2">
    <location>
        <begin position="12"/>
        <end position="66"/>
    </location>
</feature>
<dbReference type="InterPro" id="IPR011051">
    <property type="entry name" value="RmlC_Cupin_sf"/>
</dbReference>
<evidence type="ECO:0000313" key="4">
    <source>
        <dbReference type="Proteomes" id="UP000258927"/>
    </source>
</evidence>
<organism evidence="3 4">
    <name type="scientific">Maritalea myrionectae</name>
    <dbReference type="NCBI Taxonomy" id="454601"/>
    <lineage>
        <taxon>Bacteria</taxon>
        <taxon>Pseudomonadati</taxon>
        <taxon>Pseudomonadota</taxon>
        <taxon>Alphaproteobacteria</taxon>
        <taxon>Hyphomicrobiales</taxon>
        <taxon>Devosiaceae</taxon>
        <taxon>Maritalea</taxon>
    </lineage>
</organism>
<dbReference type="SUPFAM" id="SSF51182">
    <property type="entry name" value="RmlC-like cupins"/>
    <property type="match status" value="1"/>
</dbReference>
<dbReference type="SMART" id="SM00530">
    <property type="entry name" value="HTH_XRE"/>
    <property type="match status" value="1"/>
</dbReference>
<keyword evidence="1" id="KW-0238">DNA-binding</keyword>
<dbReference type="GO" id="GO:0003700">
    <property type="term" value="F:DNA-binding transcription factor activity"/>
    <property type="evidence" value="ECO:0007669"/>
    <property type="project" value="TreeGrafter"/>
</dbReference>
<dbReference type="AlphaFoldDB" id="A0A2R4MG29"/>
<evidence type="ECO:0000259" key="2">
    <source>
        <dbReference type="PROSITE" id="PS50943"/>
    </source>
</evidence>
<dbReference type="GO" id="GO:0005829">
    <property type="term" value="C:cytosol"/>
    <property type="evidence" value="ECO:0007669"/>
    <property type="project" value="TreeGrafter"/>
</dbReference>
<evidence type="ECO:0000313" key="3">
    <source>
        <dbReference type="EMBL" id="AVX05001.1"/>
    </source>
</evidence>
<dbReference type="Pfam" id="PF13560">
    <property type="entry name" value="HTH_31"/>
    <property type="match status" value="1"/>
</dbReference>